<evidence type="ECO:0000313" key="2">
    <source>
        <dbReference type="Proteomes" id="UP000000715"/>
    </source>
</evidence>
<evidence type="ECO:0000256" key="1">
    <source>
        <dbReference type="SAM" id="MobiDB-lite"/>
    </source>
</evidence>
<feature type="compositionally biased region" description="Low complexity" evidence="1">
    <location>
        <begin position="195"/>
        <end position="204"/>
    </location>
</feature>
<protein>
    <submittedName>
        <fullName evidence="3">Translation initiation factor IF-2-like</fullName>
    </submittedName>
</protein>
<name>A0A8U0RA55_MUSPF</name>
<feature type="region of interest" description="Disordered" evidence="1">
    <location>
        <begin position="372"/>
        <end position="452"/>
    </location>
</feature>
<reference evidence="3" key="1">
    <citation type="submission" date="2025-08" db="UniProtKB">
        <authorList>
            <consortium name="RefSeq"/>
        </authorList>
    </citation>
    <scope>IDENTIFICATION</scope>
    <source>
        <tissue evidence="3">Brain</tissue>
    </source>
</reference>
<feature type="region of interest" description="Disordered" evidence="1">
    <location>
        <begin position="1"/>
        <end position="314"/>
    </location>
</feature>
<feature type="compositionally biased region" description="Low complexity" evidence="1">
    <location>
        <begin position="176"/>
        <end position="186"/>
    </location>
</feature>
<gene>
    <name evidence="3" type="primary">LOC123387611</name>
</gene>
<feature type="compositionally biased region" description="Pro residues" evidence="1">
    <location>
        <begin position="132"/>
        <end position="142"/>
    </location>
</feature>
<feature type="compositionally biased region" description="Basic residues" evidence="1">
    <location>
        <begin position="44"/>
        <end position="55"/>
    </location>
</feature>
<organism evidence="2 3">
    <name type="scientific">Mustela putorius furo</name>
    <name type="common">European domestic ferret</name>
    <name type="synonym">Mustela furo</name>
    <dbReference type="NCBI Taxonomy" id="9669"/>
    <lineage>
        <taxon>Eukaryota</taxon>
        <taxon>Metazoa</taxon>
        <taxon>Chordata</taxon>
        <taxon>Craniata</taxon>
        <taxon>Vertebrata</taxon>
        <taxon>Euteleostomi</taxon>
        <taxon>Mammalia</taxon>
        <taxon>Eutheria</taxon>
        <taxon>Laurasiatheria</taxon>
        <taxon>Carnivora</taxon>
        <taxon>Caniformia</taxon>
        <taxon>Musteloidea</taxon>
        <taxon>Mustelidae</taxon>
        <taxon>Mustelinae</taxon>
        <taxon>Mustela</taxon>
    </lineage>
</organism>
<feature type="compositionally biased region" description="Low complexity" evidence="1">
    <location>
        <begin position="372"/>
        <end position="382"/>
    </location>
</feature>
<dbReference type="Proteomes" id="UP000000715">
    <property type="component" value="Unplaced"/>
</dbReference>
<feature type="compositionally biased region" description="Pro residues" evidence="1">
    <location>
        <begin position="226"/>
        <end position="237"/>
    </location>
</feature>
<evidence type="ECO:0000313" key="3">
    <source>
        <dbReference type="RefSeq" id="XP_044921278.1"/>
    </source>
</evidence>
<sequence>MPGAADGPATDVNARWGTRADAGIRSCNRRTPRAGHREIGRQRSSSRAHKQRRRRLGSECRVALPTRAPGERPRTPPCPRATQPQTWRTRLRGTRRSGEDSRGCAAPSRPRRRRRLADVPFPERPVPASSAPCPPQPPPFPPQRRAELGPDAETTTATSDLHSPAAVPLEQRRGTARTAARRATGPAGRGGGAQDAGPPRLGGAQRVGGERGAVRRVSLRAGDLTPGPPPRSPPPFHFPRDSQPVWRRRLLPGSQGIPGRPRRRAGRAGPAAIACLSRRARPAASGRRGEEGDGAAAAEGGVPPPVAGGGECSASRRRLSPAVTVLAEAVSVSNSSSLSSLPIPLRGGDPACGQAAGAAGAAVLPAGGPVSTPSARAAPTSAGCVHGAGGVRAQRPRDPKPRRGGSALHKAAGSGLVGRAPTAGRTGNSKCGETAGWLAGAPGGAGLPRLAG</sequence>
<dbReference type="AlphaFoldDB" id="A0A8U0RA55"/>
<dbReference type="RefSeq" id="XP_044921278.1">
    <property type="nucleotide sequence ID" value="XM_045065343.1"/>
</dbReference>
<proteinExistence type="predicted"/>
<dbReference type="GeneID" id="123387611"/>
<keyword evidence="2" id="KW-1185">Reference proteome</keyword>
<accession>A0A8U0RA55</accession>